<gene>
    <name evidence="11" type="ORF">Fot_13504</name>
</gene>
<dbReference type="AlphaFoldDB" id="A0ABD1W3Q8"/>
<evidence type="ECO:0000256" key="7">
    <source>
        <dbReference type="ARBA" id="ARBA00022840"/>
    </source>
</evidence>
<dbReference type="PANTHER" id="PTHR45637">
    <property type="entry name" value="FLIPPASE KINASE 1-RELATED"/>
    <property type="match status" value="1"/>
</dbReference>
<sequence>MDARTNKKEAEKLRKEVTNKAESLSHRVIDRDYLTSKKPSHVQTEAQILSSLDHPFLPTLYAHLEGIVYRDLKPENVLIQEDGHITLTDFDLCFDTNVSPKLEKCTNIKVVSSRKYSCFSDQHRQRGEKITEFIAEPTTTFSRSCVRTHEYLAPELISGNGHSNGIEWWAFGVLIYELLYGKTPFKRKTKKCTLQNITSRRRMSFNLTEEDNDKSGMTEAGQ</sequence>
<proteinExistence type="inferred from homology"/>
<comment type="catalytic activity">
    <reaction evidence="9">
        <text>L-seryl-[protein] + ATP = O-phospho-L-seryl-[protein] + ADP + H(+)</text>
        <dbReference type="Rhea" id="RHEA:17989"/>
        <dbReference type="Rhea" id="RHEA-COMP:9863"/>
        <dbReference type="Rhea" id="RHEA-COMP:11604"/>
        <dbReference type="ChEBI" id="CHEBI:15378"/>
        <dbReference type="ChEBI" id="CHEBI:29999"/>
        <dbReference type="ChEBI" id="CHEBI:30616"/>
        <dbReference type="ChEBI" id="CHEBI:83421"/>
        <dbReference type="ChEBI" id="CHEBI:456216"/>
        <dbReference type="EC" id="2.7.11.1"/>
    </reaction>
</comment>
<dbReference type="EMBL" id="JBFOLJ010000004">
    <property type="protein sequence ID" value="KAL2544271.1"/>
    <property type="molecule type" value="Genomic_DNA"/>
</dbReference>
<feature type="domain" description="Protein kinase" evidence="10">
    <location>
        <begin position="1"/>
        <end position="222"/>
    </location>
</feature>
<reference evidence="12" key="1">
    <citation type="submission" date="2024-07" db="EMBL/GenBank/DDBJ databases">
        <title>Two chromosome-level genome assemblies of Korean endemic species Abeliophyllum distichum and Forsythia ovata (Oleaceae).</title>
        <authorList>
            <person name="Jang H."/>
        </authorList>
    </citation>
    <scope>NUCLEOTIDE SEQUENCE [LARGE SCALE GENOMIC DNA]</scope>
</reference>
<dbReference type="GO" id="GO:0004674">
    <property type="term" value="F:protein serine/threonine kinase activity"/>
    <property type="evidence" value="ECO:0007669"/>
    <property type="project" value="UniProtKB-KW"/>
</dbReference>
<dbReference type="Gene3D" id="1.10.510.10">
    <property type="entry name" value="Transferase(Phosphotransferase) domain 1"/>
    <property type="match status" value="2"/>
</dbReference>
<name>A0ABD1W3Q8_9LAMI</name>
<dbReference type="GO" id="GO:0005524">
    <property type="term" value="F:ATP binding"/>
    <property type="evidence" value="ECO:0007669"/>
    <property type="project" value="UniProtKB-KW"/>
</dbReference>
<evidence type="ECO:0000256" key="6">
    <source>
        <dbReference type="ARBA" id="ARBA00022777"/>
    </source>
</evidence>
<dbReference type="SMART" id="SM00220">
    <property type="entry name" value="S_TKc"/>
    <property type="match status" value="1"/>
</dbReference>
<evidence type="ECO:0000256" key="9">
    <source>
        <dbReference type="ARBA" id="ARBA00048679"/>
    </source>
</evidence>
<dbReference type="Proteomes" id="UP001604277">
    <property type="component" value="Unassembled WGS sequence"/>
</dbReference>
<evidence type="ECO:0000256" key="5">
    <source>
        <dbReference type="ARBA" id="ARBA00022741"/>
    </source>
</evidence>
<comment type="catalytic activity">
    <reaction evidence="8">
        <text>L-threonyl-[protein] + ATP = O-phospho-L-threonyl-[protein] + ADP + H(+)</text>
        <dbReference type="Rhea" id="RHEA:46608"/>
        <dbReference type="Rhea" id="RHEA-COMP:11060"/>
        <dbReference type="Rhea" id="RHEA-COMP:11605"/>
        <dbReference type="ChEBI" id="CHEBI:15378"/>
        <dbReference type="ChEBI" id="CHEBI:30013"/>
        <dbReference type="ChEBI" id="CHEBI:30616"/>
        <dbReference type="ChEBI" id="CHEBI:61977"/>
        <dbReference type="ChEBI" id="CHEBI:456216"/>
        <dbReference type="EC" id="2.7.11.1"/>
    </reaction>
</comment>
<keyword evidence="4" id="KW-0808">Transferase</keyword>
<keyword evidence="3" id="KW-0723">Serine/threonine-protein kinase</keyword>
<keyword evidence="6 11" id="KW-0418">Kinase</keyword>
<accession>A0ABD1W3Q8</accession>
<comment type="similarity">
    <text evidence="1">Belongs to the protein kinase superfamily. AGC Ser/Thr protein kinase family.</text>
</comment>
<dbReference type="PROSITE" id="PS50011">
    <property type="entry name" value="PROTEIN_KINASE_DOM"/>
    <property type="match status" value="1"/>
</dbReference>
<dbReference type="Pfam" id="PF00069">
    <property type="entry name" value="Pkinase"/>
    <property type="match status" value="2"/>
</dbReference>
<keyword evidence="5" id="KW-0547">Nucleotide-binding</keyword>
<evidence type="ECO:0000256" key="3">
    <source>
        <dbReference type="ARBA" id="ARBA00022527"/>
    </source>
</evidence>
<dbReference type="PROSITE" id="PS00108">
    <property type="entry name" value="PROTEIN_KINASE_ST"/>
    <property type="match status" value="1"/>
</dbReference>
<protein>
    <recommendedName>
        <fullName evidence="2">non-specific serine/threonine protein kinase</fullName>
        <ecNumber evidence="2">2.7.11.1</ecNumber>
    </recommendedName>
</protein>
<evidence type="ECO:0000256" key="8">
    <source>
        <dbReference type="ARBA" id="ARBA00047899"/>
    </source>
</evidence>
<dbReference type="InterPro" id="IPR000719">
    <property type="entry name" value="Prot_kinase_dom"/>
</dbReference>
<comment type="caution">
    <text evidence="11">The sequence shown here is derived from an EMBL/GenBank/DDBJ whole genome shotgun (WGS) entry which is preliminary data.</text>
</comment>
<evidence type="ECO:0000256" key="1">
    <source>
        <dbReference type="ARBA" id="ARBA00009903"/>
    </source>
</evidence>
<dbReference type="InterPro" id="IPR008271">
    <property type="entry name" value="Ser/Thr_kinase_AS"/>
</dbReference>
<dbReference type="EC" id="2.7.11.1" evidence="2"/>
<keyword evidence="12" id="KW-1185">Reference proteome</keyword>
<evidence type="ECO:0000313" key="12">
    <source>
        <dbReference type="Proteomes" id="UP001604277"/>
    </source>
</evidence>
<evidence type="ECO:0000256" key="2">
    <source>
        <dbReference type="ARBA" id="ARBA00012513"/>
    </source>
</evidence>
<keyword evidence="7" id="KW-0067">ATP-binding</keyword>
<dbReference type="SUPFAM" id="SSF56112">
    <property type="entry name" value="Protein kinase-like (PK-like)"/>
    <property type="match status" value="1"/>
</dbReference>
<dbReference type="InterPro" id="IPR011009">
    <property type="entry name" value="Kinase-like_dom_sf"/>
</dbReference>
<evidence type="ECO:0000259" key="10">
    <source>
        <dbReference type="PROSITE" id="PS50011"/>
    </source>
</evidence>
<organism evidence="11 12">
    <name type="scientific">Forsythia ovata</name>
    <dbReference type="NCBI Taxonomy" id="205694"/>
    <lineage>
        <taxon>Eukaryota</taxon>
        <taxon>Viridiplantae</taxon>
        <taxon>Streptophyta</taxon>
        <taxon>Embryophyta</taxon>
        <taxon>Tracheophyta</taxon>
        <taxon>Spermatophyta</taxon>
        <taxon>Magnoliopsida</taxon>
        <taxon>eudicotyledons</taxon>
        <taxon>Gunneridae</taxon>
        <taxon>Pentapetalae</taxon>
        <taxon>asterids</taxon>
        <taxon>lamiids</taxon>
        <taxon>Lamiales</taxon>
        <taxon>Oleaceae</taxon>
        <taxon>Forsythieae</taxon>
        <taxon>Forsythia</taxon>
    </lineage>
</organism>
<evidence type="ECO:0000256" key="4">
    <source>
        <dbReference type="ARBA" id="ARBA00022679"/>
    </source>
</evidence>
<evidence type="ECO:0000313" key="11">
    <source>
        <dbReference type="EMBL" id="KAL2544271.1"/>
    </source>
</evidence>